<evidence type="ECO:0000256" key="4">
    <source>
        <dbReference type="ARBA" id="ARBA00022679"/>
    </source>
</evidence>
<dbReference type="RefSeq" id="WP_310520936.1">
    <property type="nucleotide sequence ID" value="NZ_BAABBS010000001.1"/>
</dbReference>
<comment type="caution">
    <text evidence="10">The sequence shown here is derived from an EMBL/GenBank/DDBJ whole genome shotgun (WGS) entry which is preliminary data.</text>
</comment>
<organism evidence="10 11">
    <name type="scientific">Agromyces indicus</name>
    <dbReference type="NCBI Taxonomy" id="758919"/>
    <lineage>
        <taxon>Bacteria</taxon>
        <taxon>Bacillati</taxon>
        <taxon>Actinomycetota</taxon>
        <taxon>Actinomycetes</taxon>
        <taxon>Micrococcales</taxon>
        <taxon>Microbacteriaceae</taxon>
        <taxon>Agromyces</taxon>
    </lineage>
</organism>
<protein>
    <recommendedName>
        <fullName evidence="8">Bifunctional purine biosynthesis protein PurH</fullName>
    </recommendedName>
    <domain>
        <recommendedName>
            <fullName evidence="8">Phosphoribosylaminoimidazolecarboxamide formyltransferase</fullName>
            <ecNumber evidence="8">2.1.2.3</ecNumber>
        </recommendedName>
        <alternativeName>
            <fullName evidence="8">AICAR transformylase</fullName>
        </alternativeName>
    </domain>
    <domain>
        <recommendedName>
            <fullName evidence="8">IMP cyclohydrolase</fullName>
            <ecNumber evidence="8">3.5.4.10</ecNumber>
        </recommendedName>
        <alternativeName>
            <fullName evidence="8">ATIC</fullName>
        </alternativeName>
        <alternativeName>
            <fullName evidence="8">IMP synthase</fullName>
        </alternativeName>
        <alternativeName>
            <fullName evidence="8">Inosinicase</fullName>
        </alternativeName>
    </domain>
</protein>
<evidence type="ECO:0000313" key="11">
    <source>
        <dbReference type="Proteomes" id="UP001260072"/>
    </source>
</evidence>
<keyword evidence="7 8" id="KW-0511">Multifunctional enzyme</keyword>
<gene>
    <name evidence="8 10" type="primary">purH</name>
    <name evidence="10" type="ORF">RH861_10450</name>
</gene>
<dbReference type="HAMAP" id="MF_00139">
    <property type="entry name" value="PurH"/>
    <property type="match status" value="1"/>
</dbReference>
<dbReference type="NCBIfam" id="NF002049">
    <property type="entry name" value="PRK00881.1"/>
    <property type="match status" value="1"/>
</dbReference>
<dbReference type="InterPro" id="IPR036914">
    <property type="entry name" value="MGS-like_dom_sf"/>
</dbReference>
<feature type="domain" description="MGS-like" evidence="9">
    <location>
        <begin position="15"/>
        <end position="161"/>
    </location>
</feature>
<dbReference type="NCBIfam" id="TIGR00355">
    <property type="entry name" value="purH"/>
    <property type="match status" value="1"/>
</dbReference>
<evidence type="ECO:0000256" key="1">
    <source>
        <dbReference type="ARBA" id="ARBA00004844"/>
    </source>
</evidence>
<accession>A0ABU1FL62</accession>
<evidence type="ECO:0000256" key="5">
    <source>
        <dbReference type="ARBA" id="ARBA00022755"/>
    </source>
</evidence>
<comment type="domain">
    <text evidence="8">The IMP cyclohydrolase activity resides in the N-terminal region.</text>
</comment>
<dbReference type="SMART" id="SM00851">
    <property type="entry name" value="MGS"/>
    <property type="match status" value="1"/>
</dbReference>
<dbReference type="InterPro" id="IPR002695">
    <property type="entry name" value="PurH-like"/>
</dbReference>
<dbReference type="InterPro" id="IPR016193">
    <property type="entry name" value="Cytidine_deaminase-like"/>
</dbReference>
<dbReference type="GO" id="GO:0004643">
    <property type="term" value="F:phosphoribosylaminoimidazolecarboxamide formyltransferase activity"/>
    <property type="evidence" value="ECO:0007669"/>
    <property type="project" value="UniProtKB-EC"/>
</dbReference>
<evidence type="ECO:0000259" key="9">
    <source>
        <dbReference type="PROSITE" id="PS51855"/>
    </source>
</evidence>
<dbReference type="PANTHER" id="PTHR11692">
    <property type="entry name" value="BIFUNCTIONAL PURINE BIOSYNTHESIS PROTEIN PURH"/>
    <property type="match status" value="1"/>
</dbReference>
<sequence>MSGASIDPSLYRERDLVPVRRALIAVSDKTGLVDLAAALVEAGVEIVSTGGTSKAIADAGLPVTQVAEVTGYPEHLDGRVRTLHPGVHSGLLADLRLESHERELAELAIKPFELVVVNLYPFVETVASGAEPDAAVEQIDIGGPAMVRASAKNHANVAVVVSPDRYDEVLSAVRAGGTTLAQRRDLAREAFRHTASYDIAVASWMGSVVAPDQAVDESPFPAWVGAAWTKDADLRYGENSHQKAARYSAVGGRPGIAQAVQHHGKEMSYNNYVDADAAVRAAYDFEAPAVAIIKHANPCGIAVASSEAADAIADAHRRAHECDPVSAFGGVIAANRPVTREMAETVAGIFTEVLVAPGFEPAALDVLTQKKNLRLLELPAGFEPPAVEIRQVSGGLLLQQADRAFADAAAWTLVAGEPADEATLADLAFAWRACRAVKSNAILLASGGASVGVGMGQVNRVDSCRLAVERAGERAAGSVAASDAFFPFADGLQILLDAGVKAVVQPGGSVRDEEVVVAAKAAGVTMYFTGERHFFH</sequence>
<evidence type="ECO:0000256" key="6">
    <source>
        <dbReference type="ARBA" id="ARBA00022801"/>
    </source>
</evidence>
<comment type="pathway">
    <text evidence="1 8">Purine metabolism; IMP biosynthesis via de novo pathway; IMP from 5-formamido-1-(5-phospho-D-ribosyl)imidazole-4-carboxamide: step 1/1.</text>
</comment>
<evidence type="ECO:0000256" key="3">
    <source>
        <dbReference type="ARBA" id="ARBA00007667"/>
    </source>
</evidence>
<evidence type="ECO:0000256" key="8">
    <source>
        <dbReference type="HAMAP-Rule" id="MF_00139"/>
    </source>
</evidence>
<comment type="catalytic activity">
    <reaction evidence="8">
        <text>(6R)-10-formyltetrahydrofolate + 5-amino-1-(5-phospho-beta-D-ribosyl)imidazole-4-carboxamide = 5-formamido-1-(5-phospho-D-ribosyl)imidazole-4-carboxamide + (6S)-5,6,7,8-tetrahydrofolate</text>
        <dbReference type="Rhea" id="RHEA:22192"/>
        <dbReference type="ChEBI" id="CHEBI:57453"/>
        <dbReference type="ChEBI" id="CHEBI:58467"/>
        <dbReference type="ChEBI" id="CHEBI:58475"/>
        <dbReference type="ChEBI" id="CHEBI:195366"/>
        <dbReference type="EC" id="2.1.2.3"/>
    </reaction>
</comment>
<dbReference type="Gene3D" id="3.40.140.20">
    <property type="match status" value="2"/>
</dbReference>
<keyword evidence="4 8" id="KW-0808">Transferase</keyword>
<dbReference type="SMART" id="SM00798">
    <property type="entry name" value="AICARFT_IMPCHas"/>
    <property type="match status" value="1"/>
</dbReference>
<comment type="catalytic activity">
    <reaction evidence="8">
        <text>IMP + H2O = 5-formamido-1-(5-phospho-D-ribosyl)imidazole-4-carboxamide</text>
        <dbReference type="Rhea" id="RHEA:18445"/>
        <dbReference type="ChEBI" id="CHEBI:15377"/>
        <dbReference type="ChEBI" id="CHEBI:58053"/>
        <dbReference type="ChEBI" id="CHEBI:58467"/>
        <dbReference type="EC" id="3.5.4.10"/>
    </reaction>
</comment>
<keyword evidence="5 8" id="KW-0658">Purine biosynthesis</keyword>
<proteinExistence type="inferred from homology"/>
<comment type="similarity">
    <text evidence="3 8">Belongs to the PurH family.</text>
</comment>
<dbReference type="SUPFAM" id="SSF53927">
    <property type="entry name" value="Cytidine deaminase-like"/>
    <property type="match status" value="1"/>
</dbReference>
<dbReference type="Proteomes" id="UP001260072">
    <property type="component" value="Unassembled WGS sequence"/>
</dbReference>
<comment type="pathway">
    <text evidence="2 8">Purine metabolism; IMP biosynthesis via de novo pathway; 5-formamido-1-(5-phospho-D-ribosyl)imidazole-4-carboxamide from 5-amino-1-(5-phospho-D-ribosyl)imidazole-4-carboxamide (10-formyl THF route): step 1/1.</text>
</comment>
<dbReference type="EC" id="3.5.4.10" evidence="8"/>
<evidence type="ECO:0000256" key="2">
    <source>
        <dbReference type="ARBA" id="ARBA00004954"/>
    </source>
</evidence>
<dbReference type="Gene3D" id="3.40.50.1380">
    <property type="entry name" value="Methylglyoxal synthase-like domain"/>
    <property type="match status" value="1"/>
</dbReference>
<dbReference type="PROSITE" id="PS51855">
    <property type="entry name" value="MGS"/>
    <property type="match status" value="1"/>
</dbReference>
<dbReference type="GO" id="GO:0003937">
    <property type="term" value="F:IMP cyclohydrolase activity"/>
    <property type="evidence" value="ECO:0007669"/>
    <property type="project" value="UniProtKB-EC"/>
</dbReference>
<dbReference type="EMBL" id="JAVKGS010000003">
    <property type="protein sequence ID" value="MDR5692478.1"/>
    <property type="molecule type" value="Genomic_DNA"/>
</dbReference>
<reference evidence="11" key="1">
    <citation type="submission" date="2023-07" db="EMBL/GenBank/DDBJ databases">
        <title>Description of three actinobacteria isolated from air of manufacturing shop in a pharmaceutical factory.</title>
        <authorList>
            <person name="Zhang D.-F."/>
        </authorList>
    </citation>
    <scope>NUCLEOTIDE SEQUENCE [LARGE SCALE GENOMIC DNA]</scope>
    <source>
        <strain evidence="11">CCTCC AB 2011122</strain>
    </source>
</reference>
<dbReference type="InterPro" id="IPR011607">
    <property type="entry name" value="MGS-like_dom"/>
</dbReference>
<dbReference type="Pfam" id="PF01808">
    <property type="entry name" value="AICARFT_IMPCHas"/>
    <property type="match status" value="1"/>
</dbReference>
<dbReference type="EC" id="2.1.2.3" evidence="8"/>
<evidence type="ECO:0000256" key="7">
    <source>
        <dbReference type="ARBA" id="ARBA00023268"/>
    </source>
</evidence>
<keyword evidence="6 8" id="KW-0378">Hydrolase</keyword>
<dbReference type="Pfam" id="PF02142">
    <property type="entry name" value="MGS"/>
    <property type="match status" value="1"/>
</dbReference>
<keyword evidence="11" id="KW-1185">Reference proteome</keyword>
<dbReference type="InterPro" id="IPR024051">
    <property type="entry name" value="AICAR_Tfase_dup_dom_sf"/>
</dbReference>
<dbReference type="SUPFAM" id="SSF52335">
    <property type="entry name" value="Methylglyoxal synthase-like"/>
    <property type="match status" value="1"/>
</dbReference>
<dbReference type="PIRSF" id="PIRSF000414">
    <property type="entry name" value="AICARFT_IMPCHas"/>
    <property type="match status" value="1"/>
</dbReference>
<name>A0ABU1FL62_9MICO</name>
<dbReference type="CDD" id="cd01421">
    <property type="entry name" value="IMPCH"/>
    <property type="match status" value="1"/>
</dbReference>
<evidence type="ECO:0000313" key="10">
    <source>
        <dbReference type="EMBL" id="MDR5692478.1"/>
    </source>
</evidence>
<dbReference type="PANTHER" id="PTHR11692:SF0">
    <property type="entry name" value="BIFUNCTIONAL PURINE BIOSYNTHESIS PROTEIN ATIC"/>
    <property type="match status" value="1"/>
</dbReference>